<evidence type="ECO:0000256" key="5">
    <source>
        <dbReference type="PROSITE-ProRule" id="PRU10141"/>
    </source>
</evidence>
<dbReference type="Gene3D" id="3.30.200.20">
    <property type="entry name" value="Phosphorylase Kinase, domain 1"/>
    <property type="match status" value="1"/>
</dbReference>
<sequence length="699" mass="79831">MGVNSKAEEARARKSATEAERKEREARQKEEQYWREAEGAKSRAAKKREEEAEKRAETAARRAEVRRQAELEEKELEKAARKPDKKAIRVSIPVPKVTEAELRRRREEEQAELQKKAEEAKKRHSRTAAEEEYERMVLVQNTNREDSILEARTVEEAIAQMTVADSLPVDRHPERRLKASFKAFEEAELPKLKEEKPGLTHTQYKDMIWKLWKKSQDNPLNQGIVCWLFMFKFQTTLLIQTLSTSMKISASRSRPRHSVVNICLKRLPPTCFLLVLDSIGRILVERQGTSQQGSTKVVLQTSLSLPLNHTCYDQSIPTRNLRKSLTTPSPSTSSSTPEINNNGPFNVKKTVQVPDIVTTQKPFKRSITHFTSEELSWATSNFSPAMVIGEGGHSKVYRANFEDGRAAAVKVLKNTHSSADDLLQEVGLLSGIKHEHIVQMIGYCNNKDMYAIVYNQQEGSLKQNLRQLSWSERIVVAIGLAKALQHLHSCNPPVIHRDVKSSNILLSDNCQPQLTDFGSALLLHQSHEAKPFNVVGTFGYMAPEYMMYGTVDEKTDVYSFGVVLLELITGKEAIQTNLEENLASLVLWARSLLSCGLCERLIDPNLLEDYKKEEMETMMFAARLCLLHSSPERPTMEMILRLFEEPEYRLKMHERDKSLDENSSEGERGSWRHDDSVTDESIDDCQLIYRKNYLKMQAQ</sequence>
<reference evidence="8 9" key="1">
    <citation type="submission" date="2019-06" db="EMBL/GenBank/DDBJ databases">
        <title>A chromosomal-level reference genome of Carpinus fangiana (Coryloideae, Betulaceae).</title>
        <authorList>
            <person name="Yang X."/>
            <person name="Wang Z."/>
            <person name="Zhang L."/>
            <person name="Hao G."/>
            <person name="Liu J."/>
            <person name="Yang Y."/>
        </authorList>
    </citation>
    <scope>NUCLEOTIDE SEQUENCE [LARGE SCALE GENOMIC DNA]</scope>
    <source>
        <strain evidence="8">Cfa_2016G</strain>
        <tissue evidence="8">Leaf</tissue>
    </source>
</reference>
<feature type="binding site" evidence="5">
    <location>
        <position position="410"/>
    </location>
    <ligand>
        <name>ATP</name>
        <dbReference type="ChEBI" id="CHEBI:30616"/>
    </ligand>
</feature>
<dbReference type="Pfam" id="PF06244">
    <property type="entry name" value="Ccdc124"/>
    <property type="match status" value="1"/>
</dbReference>
<feature type="compositionally biased region" description="Basic and acidic residues" evidence="6">
    <location>
        <begin position="1"/>
        <end position="87"/>
    </location>
</feature>
<keyword evidence="1" id="KW-0808">Transferase</keyword>
<feature type="domain" description="Protein kinase" evidence="7">
    <location>
        <begin position="382"/>
        <end position="648"/>
    </location>
</feature>
<evidence type="ECO:0000256" key="6">
    <source>
        <dbReference type="SAM" id="MobiDB-lite"/>
    </source>
</evidence>
<accession>A0A5N6QNW3</accession>
<dbReference type="OrthoDB" id="4062651at2759"/>
<dbReference type="InterPro" id="IPR017441">
    <property type="entry name" value="Protein_kinase_ATP_BS"/>
</dbReference>
<dbReference type="GO" id="GO:0005524">
    <property type="term" value="F:ATP binding"/>
    <property type="evidence" value="ECO:0007669"/>
    <property type="project" value="UniProtKB-UniRule"/>
</dbReference>
<dbReference type="AlphaFoldDB" id="A0A5N6QNW3"/>
<keyword evidence="4 5" id="KW-0067">ATP-binding</keyword>
<evidence type="ECO:0000313" key="8">
    <source>
        <dbReference type="EMBL" id="KAE8008847.1"/>
    </source>
</evidence>
<evidence type="ECO:0000256" key="2">
    <source>
        <dbReference type="ARBA" id="ARBA00022741"/>
    </source>
</evidence>
<dbReference type="InterPro" id="IPR046958">
    <property type="entry name" value="RBK1/2/STUNTED"/>
</dbReference>
<dbReference type="Gene3D" id="1.10.510.10">
    <property type="entry name" value="Transferase(Phosphotransferase) domain 1"/>
    <property type="match status" value="1"/>
</dbReference>
<evidence type="ECO:0000256" key="3">
    <source>
        <dbReference type="ARBA" id="ARBA00022777"/>
    </source>
</evidence>
<feature type="region of interest" description="Disordered" evidence="6">
    <location>
        <begin position="654"/>
        <end position="679"/>
    </location>
</feature>
<feature type="compositionally biased region" description="Low complexity" evidence="6">
    <location>
        <begin position="326"/>
        <end position="337"/>
    </location>
</feature>
<dbReference type="FunFam" id="1.10.510.10:FF:000095">
    <property type="entry name" value="protein STRUBBELIG-RECEPTOR FAMILY 8"/>
    <property type="match status" value="1"/>
</dbReference>
<dbReference type="InterPro" id="IPR011009">
    <property type="entry name" value="Kinase-like_dom_sf"/>
</dbReference>
<dbReference type="InterPro" id="IPR008271">
    <property type="entry name" value="Ser/Thr_kinase_AS"/>
</dbReference>
<proteinExistence type="predicted"/>
<keyword evidence="2 5" id="KW-0547">Nucleotide-binding</keyword>
<dbReference type="Pfam" id="PF00069">
    <property type="entry name" value="Pkinase"/>
    <property type="match status" value="1"/>
</dbReference>
<keyword evidence="9" id="KW-1185">Reference proteome</keyword>
<evidence type="ECO:0000259" key="7">
    <source>
        <dbReference type="PROSITE" id="PS50011"/>
    </source>
</evidence>
<evidence type="ECO:0000256" key="1">
    <source>
        <dbReference type="ARBA" id="ARBA00022679"/>
    </source>
</evidence>
<dbReference type="PROSITE" id="PS00108">
    <property type="entry name" value="PROTEIN_KINASE_ST"/>
    <property type="match status" value="1"/>
</dbReference>
<feature type="compositionally biased region" description="Basic and acidic residues" evidence="6">
    <location>
        <begin position="98"/>
        <end position="121"/>
    </location>
</feature>
<dbReference type="EMBL" id="CM017322">
    <property type="protein sequence ID" value="KAE8008847.1"/>
    <property type="molecule type" value="Genomic_DNA"/>
</dbReference>
<feature type="region of interest" description="Disordered" evidence="6">
    <location>
        <begin position="319"/>
        <end position="345"/>
    </location>
</feature>
<dbReference type="SMART" id="SM00220">
    <property type="entry name" value="S_TKc"/>
    <property type="match status" value="1"/>
</dbReference>
<dbReference type="SUPFAM" id="SSF56112">
    <property type="entry name" value="Protein kinase-like (PK-like)"/>
    <property type="match status" value="1"/>
</dbReference>
<evidence type="ECO:0000313" key="9">
    <source>
        <dbReference type="Proteomes" id="UP000327013"/>
    </source>
</evidence>
<feature type="region of interest" description="Disordered" evidence="6">
    <location>
        <begin position="1"/>
        <end position="129"/>
    </location>
</feature>
<dbReference type="PROSITE" id="PS50011">
    <property type="entry name" value="PROTEIN_KINASE_DOM"/>
    <property type="match status" value="1"/>
</dbReference>
<feature type="compositionally biased region" description="Basic and acidic residues" evidence="6">
    <location>
        <begin position="654"/>
        <end position="676"/>
    </location>
</feature>
<dbReference type="Proteomes" id="UP000327013">
    <property type="component" value="Chromosome 2"/>
</dbReference>
<organism evidence="8 9">
    <name type="scientific">Carpinus fangiana</name>
    <dbReference type="NCBI Taxonomy" id="176857"/>
    <lineage>
        <taxon>Eukaryota</taxon>
        <taxon>Viridiplantae</taxon>
        <taxon>Streptophyta</taxon>
        <taxon>Embryophyta</taxon>
        <taxon>Tracheophyta</taxon>
        <taxon>Spermatophyta</taxon>
        <taxon>Magnoliopsida</taxon>
        <taxon>eudicotyledons</taxon>
        <taxon>Gunneridae</taxon>
        <taxon>Pentapetalae</taxon>
        <taxon>rosids</taxon>
        <taxon>fabids</taxon>
        <taxon>Fagales</taxon>
        <taxon>Betulaceae</taxon>
        <taxon>Carpinus</taxon>
    </lineage>
</organism>
<gene>
    <name evidence="8" type="ORF">FH972_005320</name>
</gene>
<protein>
    <recommendedName>
        <fullName evidence="7">Protein kinase domain-containing protein</fullName>
    </recommendedName>
</protein>
<name>A0A5N6QNW3_9ROSI</name>
<dbReference type="InterPro" id="IPR054414">
    <property type="entry name" value="Ccdc124/Oxs1_C"/>
</dbReference>
<evidence type="ECO:0000256" key="4">
    <source>
        <dbReference type="ARBA" id="ARBA00022840"/>
    </source>
</evidence>
<dbReference type="PANTHER" id="PTHR47987">
    <property type="entry name" value="OS08G0249100 PROTEIN"/>
    <property type="match status" value="1"/>
</dbReference>
<keyword evidence="3" id="KW-0418">Kinase</keyword>
<dbReference type="PROSITE" id="PS00107">
    <property type="entry name" value="PROTEIN_KINASE_ATP"/>
    <property type="match status" value="1"/>
</dbReference>
<dbReference type="InterPro" id="IPR000719">
    <property type="entry name" value="Prot_kinase_dom"/>
</dbReference>
<dbReference type="PANTHER" id="PTHR47987:SF11">
    <property type="entry name" value="RECEPTOR-LIKE CYTOSOLIC SERINE_THREONINE-PROTEIN KINASE RBK1 ISOFORM X1"/>
    <property type="match status" value="1"/>
</dbReference>
<dbReference type="GO" id="GO:0004672">
    <property type="term" value="F:protein kinase activity"/>
    <property type="evidence" value="ECO:0007669"/>
    <property type="project" value="InterPro"/>
</dbReference>